<sequence length="70" mass="8057">MPQKTKKIEYCPAGHHSSEDSYSDSKNSVRFGNCSLCTREHFIQEFKTWSSGNANIDKIIQESQINNIYN</sequence>
<gene>
    <name evidence="2" type="ORF">DERYTH_LOCUS26187</name>
</gene>
<organism evidence="2 3">
    <name type="scientific">Dentiscutata erythropus</name>
    <dbReference type="NCBI Taxonomy" id="1348616"/>
    <lineage>
        <taxon>Eukaryota</taxon>
        <taxon>Fungi</taxon>
        <taxon>Fungi incertae sedis</taxon>
        <taxon>Mucoromycota</taxon>
        <taxon>Glomeromycotina</taxon>
        <taxon>Glomeromycetes</taxon>
        <taxon>Diversisporales</taxon>
        <taxon>Gigasporaceae</taxon>
        <taxon>Dentiscutata</taxon>
    </lineage>
</organism>
<comment type="caution">
    <text evidence="2">The sequence shown here is derived from an EMBL/GenBank/DDBJ whole genome shotgun (WGS) entry which is preliminary data.</text>
</comment>
<evidence type="ECO:0000313" key="3">
    <source>
        <dbReference type="Proteomes" id="UP000789405"/>
    </source>
</evidence>
<evidence type="ECO:0000256" key="1">
    <source>
        <dbReference type="SAM" id="MobiDB-lite"/>
    </source>
</evidence>
<feature type="non-terminal residue" evidence="2">
    <location>
        <position position="1"/>
    </location>
</feature>
<dbReference type="Proteomes" id="UP000789405">
    <property type="component" value="Unassembled WGS sequence"/>
</dbReference>
<feature type="non-terminal residue" evidence="2">
    <location>
        <position position="70"/>
    </location>
</feature>
<name>A0A9N9P8S0_9GLOM</name>
<dbReference type="AlphaFoldDB" id="A0A9N9P8S0"/>
<dbReference type="EMBL" id="CAJVPY010053205">
    <property type="protein sequence ID" value="CAG8815910.1"/>
    <property type="molecule type" value="Genomic_DNA"/>
</dbReference>
<keyword evidence="3" id="KW-1185">Reference proteome</keyword>
<accession>A0A9N9P8S0</accession>
<reference evidence="2" key="1">
    <citation type="submission" date="2021-06" db="EMBL/GenBank/DDBJ databases">
        <authorList>
            <person name="Kallberg Y."/>
            <person name="Tangrot J."/>
            <person name="Rosling A."/>
        </authorList>
    </citation>
    <scope>NUCLEOTIDE SEQUENCE</scope>
    <source>
        <strain evidence="2">MA453B</strain>
    </source>
</reference>
<evidence type="ECO:0000313" key="2">
    <source>
        <dbReference type="EMBL" id="CAG8815910.1"/>
    </source>
</evidence>
<feature type="region of interest" description="Disordered" evidence="1">
    <location>
        <begin position="1"/>
        <end position="26"/>
    </location>
</feature>
<dbReference type="OrthoDB" id="2318560at2759"/>
<proteinExistence type="predicted"/>
<protein>
    <submittedName>
        <fullName evidence="2">13883_t:CDS:1</fullName>
    </submittedName>
</protein>